<accession>A0ABQ8G3G4</accession>
<keyword evidence="3" id="KW-0732">Signal</keyword>
<evidence type="ECO:0000256" key="2">
    <source>
        <dbReference type="ARBA" id="ARBA00022801"/>
    </source>
</evidence>
<evidence type="ECO:0000313" key="6">
    <source>
        <dbReference type="Proteomes" id="UP000774617"/>
    </source>
</evidence>
<dbReference type="EC" id="3.1.1.-" evidence="3"/>
<dbReference type="InterPro" id="IPR029058">
    <property type="entry name" value="AB_hydrolase_fold"/>
</dbReference>
<comment type="similarity">
    <text evidence="1 3">Belongs to the type-B carboxylesterase/lipase family.</text>
</comment>
<comment type="caution">
    <text evidence="5">The sequence shown here is derived from an EMBL/GenBank/DDBJ whole genome shotgun (WGS) entry which is preliminary data.</text>
</comment>
<dbReference type="Gene3D" id="3.40.50.1820">
    <property type="entry name" value="alpha/beta hydrolase"/>
    <property type="match status" value="1"/>
</dbReference>
<reference evidence="5 6" key="1">
    <citation type="journal article" date="2021" name="Nat. Commun.">
        <title>Genetic determinants of endophytism in the Arabidopsis root mycobiome.</title>
        <authorList>
            <person name="Mesny F."/>
            <person name="Miyauchi S."/>
            <person name="Thiergart T."/>
            <person name="Pickel B."/>
            <person name="Atanasova L."/>
            <person name="Karlsson M."/>
            <person name="Huettel B."/>
            <person name="Barry K.W."/>
            <person name="Haridas S."/>
            <person name="Chen C."/>
            <person name="Bauer D."/>
            <person name="Andreopoulos W."/>
            <person name="Pangilinan J."/>
            <person name="LaButti K."/>
            <person name="Riley R."/>
            <person name="Lipzen A."/>
            <person name="Clum A."/>
            <person name="Drula E."/>
            <person name="Henrissat B."/>
            <person name="Kohler A."/>
            <person name="Grigoriev I.V."/>
            <person name="Martin F.M."/>
            <person name="Hacquard S."/>
        </authorList>
    </citation>
    <scope>NUCLEOTIDE SEQUENCE [LARGE SCALE GENOMIC DNA]</scope>
    <source>
        <strain evidence="5 6">MPI-SDFR-AT-0080</strain>
    </source>
</reference>
<dbReference type="InterPro" id="IPR019826">
    <property type="entry name" value="Carboxylesterase_B_AS"/>
</dbReference>
<keyword evidence="6" id="KW-1185">Reference proteome</keyword>
<dbReference type="Proteomes" id="UP000774617">
    <property type="component" value="Unassembled WGS sequence"/>
</dbReference>
<evidence type="ECO:0000256" key="3">
    <source>
        <dbReference type="RuleBase" id="RU361235"/>
    </source>
</evidence>
<feature type="domain" description="Carboxylesterase type B" evidence="4">
    <location>
        <begin position="23"/>
        <end position="510"/>
    </location>
</feature>
<dbReference type="InterPro" id="IPR050309">
    <property type="entry name" value="Type-B_Carboxylest/Lipase"/>
</dbReference>
<protein>
    <recommendedName>
        <fullName evidence="3">Carboxylic ester hydrolase</fullName>
        <ecNumber evidence="3">3.1.1.-</ecNumber>
    </recommendedName>
</protein>
<evidence type="ECO:0000259" key="4">
    <source>
        <dbReference type="Pfam" id="PF00135"/>
    </source>
</evidence>
<dbReference type="SUPFAM" id="SSF53474">
    <property type="entry name" value="alpha/beta-Hydrolases"/>
    <property type="match status" value="1"/>
</dbReference>
<dbReference type="InterPro" id="IPR002018">
    <property type="entry name" value="CarbesteraseB"/>
</dbReference>
<sequence length="574" mass="61148">MRTATLLPLLAAAAAQALDPLVDVGYAKYRGFADGDVTKWFGVRFAAPPTGENRFREPQDPEPIADIVDAKTQGPICPPQQPGDFTVSEDAPDRFTVDEDCLFLSVTAPSNAENRPVLFWIQGGGFTSNSNANYNASALASDGDIVVVQINYRVGMYGFLQSSEVVADGSLNAGIKDMIKALEWVQAHISKFGGDPSRVVIDGISAGGSAVALLLAANKGALGNKLFAGGILESGGWTTMRTLAQGQEQYDCLAKEKNCADATEGSLACLRALNASAVRSSNCWFGPHIDDDLFTGSLFDMYAAGAVARVPTIMGACANEGTKYSAPEDTNSTEDANAYFAGQDPTLTDASLAVMDALYVDQPAPVFPGKGAKWRQAANAIADVGTHCIIRVLQNALADAGSPTWAYKYAVRDPKDEADGYGAWHVVNMYAIFGPNNTDGGPPASYLEGGENAPAVGLTRAYWTSFVKNLDPNTDRAEGAPEWDQWSGWEGRERLVIETGKTRMERMSDAQALRCEATYEFSEALGAPRSGDDKTELDKAKADEALAAKDCGFDNGCKGAVTVSRRKRRGGFRA</sequence>
<organism evidence="5 6">
    <name type="scientific">Macrophomina phaseolina</name>
    <dbReference type="NCBI Taxonomy" id="35725"/>
    <lineage>
        <taxon>Eukaryota</taxon>
        <taxon>Fungi</taxon>
        <taxon>Dikarya</taxon>
        <taxon>Ascomycota</taxon>
        <taxon>Pezizomycotina</taxon>
        <taxon>Dothideomycetes</taxon>
        <taxon>Dothideomycetes incertae sedis</taxon>
        <taxon>Botryosphaeriales</taxon>
        <taxon>Botryosphaeriaceae</taxon>
        <taxon>Macrophomina</taxon>
    </lineage>
</organism>
<dbReference type="PROSITE" id="PS00122">
    <property type="entry name" value="CARBOXYLESTERASE_B_1"/>
    <property type="match status" value="1"/>
</dbReference>
<evidence type="ECO:0000256" key="1">
    <source>
        <dbReference type="ARBA" id="ARBA00005964"/>
    </source>
</evidence>
<keyword evidence="2 3" id="KW-0378">Hydrolase</keyword>
<dbReference type="EMBL" id="JAGTJR010000024">
    <property type="protein sequence ID" value="KAH7042754.1"/>
    <property type="molecule type" value="Genomic_DNA"/>
</dbReference>
<dbReference type="PANTHER" id="PTHR11559">
    <property type="entry name" value="CARBOXYLESTERASE"/>
    <property type="match status" value="1"/>
</dbReference>
<feature type="chain" id="PRO_5045001066" description="Carboxylic ester hydrolase" evidence="3">
    <location>
        <begin position="18"/>
        <end position="574"/>
    </location>
</feature>
<evidence type="ECO:0000313" key="5">
    <source>
        <dbReference type="EMBL" id="KAH7042754.1"/>
    </source>
</evidence>
<gene>
    <name evidence="5" type="ORF">B0J12DRAFT_743005</name>
</gene>
<proteinExistence type="inferred from homology"/>
<dbReference type="Pfam" id="PF00135">
    <property type="entry name" value="COesterase"/>
    <property type="match status" value="1"/>
</dbReference>
<feature type="signal peptide" evidence="3">
    <location>
        <begin position="1"/>
        <end position="17"/>
    </location>
</feature>
<name>A0ABQ8G3G4_9PEZI</name>